<dbReference type="EMBL" id="ML738625">
    <property type="protein sequence ID" value="KAE8162712.1"/>
    <property type="molecule type" value="Genomic_DNA"/>
</dbReference>
<reference evidence="2 3" key="1">
    <citation type="submission" date="2019-04" db="EMBL/GenBank/DDBJ databases">
        <title>Friends and foes A comparative genomics study of 23 Aspergillus species from section Flavi.</title>
        <authorList>
            <consortium name="DOE Joint Genome Institute"/>
            <person name="Kjaerbolling I."/>
            <person name="Vesth T."/>
            <person name="Frisvad J.C."/>
            <person name="Nybo J.L."/>
            <person name="Theobald S."/>
            <person name="Kildgaard S."/>
            <person name="Isbrandt T."/>
            <person name="Kuo A."/>
            <person name="Sato A."/>
            <person name="Lyhne E.K."/>
            <person name="Kogle M.E."/>
            <person name="Wiebenga A."/>
            <person name="Kun R.S."/>
            <person name="Lubbers R.J."/>
            <person name="Makela M.R."/>
            <person name="Barry K."/>
            <person name="Chovatia M."/>
            <person name="Clum A."/>
            <person name="Daum C."/>
            <person name="Haridas S."/>
            <person name="He G."/>
            <person name="LaButti K."/>
            <person name="Lipzen A."/>
            <person name="Mondo S."/>
            <person name="Riley R."/>
            <person name="Salamov A."/>
            <person name="Simmons B.A."/>
            <person name="Magnuson J.K."/>
            <person name="Henrissat B."/>
            <person name="Mortensen U.H."/>
            <person name="Larsen T.O."/>
            <person name="Devries R.P."/>
            <person name="Grigoriev I.V."/>
            <person name="Machida M."/>
            <person name="Baker S.E."/>
            <person name="Andersen M.R."/>
        </authorList>
    </citation>
    <scope>NUCLEOTIDE SEQUENCE [LARGE SCALE GENOMIC DNA]</scope>
    <source>
        <strain evidence="2 3">CBS 117626</strain>
    </source>
</reference>
<sequence>MDPFYTLAWVLSVGLFFSFSRVFFSFQTLPVCQVPTVGDHCRHDACSKSYINPEDIQPKSTFLHLQPSTFSYTFSRQALSVLPFEI</sequence>
<keyword evidence="1" id="KW-0812">Transmembrane</keyword>
<evidence type="ECO:0000313" key="3">
    <source>
        <dbReference type="Proteomes" id="UP000326950"/>
    </source>
</evidence>
<organism evidence="2 3">
    <name type="scientific">Aspergillus tamarii</name>
    <dbReference type="NCBI Taxonomy" id="41984"/>
    <lineage>
        <taxon>Eukaryota</taxon>
        <taxon>Fungi</taxon>
        <taxon>Dikarya</taxon>
        <taxon>Ascomycota</taxon>
        <taxon>Pezizomycotina</taxon>
        <taxon>Eurotiomycetes</taxon>
        <taxon>Eurotiomycetidae</taxon>
        <taxon>Eurotiales</taxon>
        <taxon>Aspergillaceae</taxon>
        <taxon>Aspergillus</taxon>
        <taxon>Aspergillus subgen. Circumdati</taxon>
    </lineage>
</organism>
<name>A0A5N6UVN2_ASPTM</name>
<gene>
    <name evidence="2" type="ORF">BDV40DRAFT_155884</name>
</gene>
<proteinExistence type="predicted"/>
<keyword evidence="1" id="KW-0472">Membrane</keyword>
<keyword evidence="3" id="KW-1185">Reference proteome</keyword>
<keyword evidence="1" id="KW-1133">Transmembrane helix</keyword>
<protein>
    <submittedName>
        <fullName evidence="2">Uncharacterized protein</fullName>
    </submittedName>
</protein>
<evidence type="ECO:0000256" key="1">
    <source>
        <dbReference type="SAM" id="Phobius"/>
    </source>
</evidence>
<dbReference type="Proteomes" id="UP000326950">
    <property type="component" value="Unassembled WGS sequence"/>
</dbReference>
<accession>A0A5N6UVN2</accession>
<feature type="transmembrane region" description="Helical" evidence="1">
    <location>
        <begin position="6"/>
        <end position="24"/>
    </location>
</feature>
<dbReference type="AlphaFoldDB" id="A0A5N6UVN2"/>
<evidence type="ECO:0000313" key="2">
    <source>
        <dbReference type="EMBL" id="KAE8162712.1"/>
    </source>
</evidence>